<organism evidence="1 2">
    <name type="scientific">Salegentibacter flavus</name>
    <dbReference type="NCBI Taxonomy" id="287099"/>
    <lineage>
        <taxon>Bacteria</taxon>
        <taxon>Pseudomonadati</taxon>
        <taxon>Bacteroidota</taxon>
        <taxon>Flavobacteriia</taxon>
        <taxon>Flavobacteriales</taxon>
        <taxon>Flavobacteriaceae</taxon>
        <taxon>Salegentibacter</taxon>
    </lineage>
</organism>
<name>A0A1I4ZFA4_9FLAO</name>
<accession>A0A1I4ZFA4</accession>
<dbReference type="Proteomes" id="UP000199153">
    <property type="component" value="Unassembled WGS sequence"/>
</dbReference>
<dbReference type="EMBL" id="FOVL01000006">
    <property type="protein sequence ID" value="SFN48951.1"/>
    <property type="molecule type" value="Genomic_DNA"/>
</dbReference>
<dbReference type="OrthoDB" id="129527at2"/>
<dbReference type="STRING" id="287099.SAMN05660413_01298"/>
<proteinExistence type="predicted"/>
<keyword evidence="2" id="KW-1185">Reference proteome</keyword>
<sequence length="160" mass="18126">MNKVFTVITLFLTLFCWNVNFGQNSEGVSYSSYGEKISPEKPFEPLAAKSQFDLLKVGDTLDLKFSTRVKSVCKMKGCWMILDLPGEEVRVTFKDYGFFVPKDIEDREVIVAGKAYLEEISVEDQKHYAGDEGKTEEEIALINEPVLTRSFLAHGVLLKE</sequence>
<dbReference type="InterPro" id="IPR032577">
    <property type="entry name" value="DUF4920"/>
</dbReference>
<evidence type="ECO:0000313" key="2">
    <source>
        <dbReference type="Proteomes" id="UP000199153"/>
    </source>
</evidence>
<dbReference type="AlphaFoldDB" id="A0A1I4ZFA4"/>
<evidence type="ECO:0008006" key="3">
    <source>
        <dbReference type="Google" id="ProtNLM"/>
    </source>
</evidence>
<reference evidence="1 2" key="1">
    <citation type="submission" date="2016-10" db="EMBL/GenBank/DDBJ databases">
        <authorList>
            <person name="de Groot N.N."/>
        </authorList>
    </citation>
    <scope>NUCLEOTIDE SEQUENCE [LARGE SCALE GENOMIC DNA]</scope>
    <source>
        <strain evidence="1 2">DSM 17794</strain>
    </source>
</reference>
<dbReference type="RefSeq" id="WP_093407377.1">
    <property type="nucleotide sequence ID" value="NZ_FOVL01000006.1"/>
</dbReference>
<dbReference type="Pfam" id="PF16267">
    <property type="entry name" value="DUF4920"/>
    <property type="match status" value="1"/>
</dbReference>
<protein>
    <recommendedName>
        <fullName evidence="3">DUF4920 domain-containing protein</fullName>
    </recommendedName>
</protein>
<gene>
    <name evidence="1" type="ORF">SAMN05660413_01298</name>
</gene>
<evidence type="ECO:0000313" key="1">
    <source>
        <dbReference type="EMBL" id="SFN48951.1"/>
    </source>
</evidence>